<dbReference type="SMART" id="SM00355">
    <property type="entry name" value="ZnF_C2H2"/>
    <property type="match status" value="9"/>
</dbReference>
<dbReference type="Gene3D" id="3.30.160.60">
    <property type="entry name" value="Classic Zinc Finger"/>
    <property type="match status" value="6"/>
</dbReference>
<evidence type="ECO:0000256" key="2">
    <source>
        <dbReference type="ARBA" id="ARBA00022737"/>
    </source>
</evidence>
<dbReference type="PANTHER" id="PTHR24393">
    <property type="entry name" value="ZINC FINGER PROTEIN"/>
    <property type="match status" value="1"/>
</dbReference>
<keyword evidence="3 6" id="KW-0863">Zinc-finger</keyword>
<evidence type="ECO:0000256" key="3">
    <source>
        <dbReference type="ARBA" id="ARBA00022771"/>
    </source>
</evidence>
<protein>
    <submittedName>
        <fullName evidence="9">Zinc finger protein 883-like</fullName>
    </submittedName>
</protein>
<evidence type="ECO:0000256" key="5">
    <source>
        <dbReference type="ARBA" id="ARBA00023242"/>
    </source>
</evidence>
<evidence type="ECO:0000256" key="4">
    <source>
        <dbReference type="ARBA" id="ARBA00022833"/>
    </source>
</evidence>
<feature type="domain" description="C2H2-type" evidence="7">
    <location>
        <begin position="355"/>
        <end position="382"/>
    </location>
</feature>
<gene>
    <name evidence="9" type="primary">LOC113392052</name>
</gene>
<organism evidence="8 9">
    <name type="scientific">Vanessa tameamea</name>
    <name type="common">Kamehameha butterfly</name>
    <dbReference type="NCBI Taxonomy" id="334116"/>
    <lineage>
        <taxon>Eukaryota</taxon>
        <taxon>Metazoa</taxon>
        <taxon>Ecdysozoa</taxon>
        <taxon>Arthropoda</taxon>
        <taxon>Hexapoda</taxon>
        <taxon>Insecta</taxon>
        <taxon>Pterygota</taxon>
        <taxon>Neoptera</taxon>
        <taxon>Endopterygota</taxon>
        <taxon>Lepidoptera</taxon>
        <taxon>Glossata</taxon>
        <taxon>Ditrysia</taxon>
        <taxon>Papilionoidea</taxon>
        <taxon>Nymphalidae</taxon>
        <taxon>Nymphalinae</taxon>
        <taxon>Vanessa</taxon>
    </lineage>
</organism>
<dbReference type="Proteomes" id="UP001652626">
    <property type="component" value="Chromosome 27"/>
</dbReference>
<feature type="domain" description="C2H2-type" evidence="7">
    <location>
        <begin position="209"/>
        <end position="237"/>
    </location>
</feature>
<dbReference type="OrthoDB" id="264392at2759"/>
<sequence length="493" mass="57412">MAALNHVLQSIITRKNEFCCLCLKVIKENSVTVQDEVILKEDDKDCAIKIFDVLTFILGSETCNNISAFEFLCKQCTHSAVTCYKFITTCKGNFEVLSKALCSLNSCFDSIAENNYKCNALYVTLDSNNYSTQEYYDDNHSISSTTNAFKRFQCIIDNHSSFNINTEMQIKKESITMPEPTQKRKRRDYFSVPIKTYEMLYDKNDHTNLKCKVCFKSYPSLSNLRNHFIRVHAPKDYQCSICNRKFGSIALVESHKSESHCTLICIECGKTFHNRHTLKMHEISHHLKLVCQNCGRIYRSQTTFKKHIELNICGQNTRASPADAKFTCDYCNKKYTQKVSLRVHIQHEHGNYKGHECKWCNKKFWAKSRLNAHIVKHTQEKKFQCTTCGGKFVSKESLLYHTRTHTGEKPYKCRFCDIKFLSASRRADHTKRHHSDVIYKCDVCNVKYTTQVCLDKHKKTHENSNKCLQLPEEDKIFLEMSDEEEYNLTQHIS</sequence>
<keyword evidence="1" id="KW-0479">Metal-binding</keyword>
<dbReference type="PROSITE" id="PS00028">
    <property type="entry name" value="ZINC_FINGER_C2H2_1"/>
    <property type="match status" value="6"/>
</dbReference>
<dbReference type="GO" id="GO:0000977">
    <property type="term" value="F:RNA polymerase II transcription regulatory region sequence-specific DNA binding"/>
    <property type="evidence" value="ECO:0007669"/>
    <property type="project" value="TreeGrafter"/>
</dbReference>
<feature type="domain" description="C2H2-type" evidence="7">
    <location>
        <begin position="326"/>
        <end position="354"/>
    </location>
</feature>
<dbReference type="GeneID" id="113392052"/>
<evidence type="ECO:0000259" key="7">
    <source>
        <dbReference type="PROSITE" id="PS50157"/>
    </source>
</evidence>
<proteinExistence type="predicted"/>
<accession>A0A8B8HGV9</accession>
<dbReference type="Pfam" id="PF13912">
    <property type="entry name" value="zf-C2H2_6"/>
    <property type="match status" value="1"/>
</dbReference>
<dbReference type="AlphaFoldDB" id="A0A8B8HGV9"/>
<keyword evidence="8" id="KW-1185">Reference proteome</keyword>
<dbReference type="PANTHER" id="PTHR24393:SF34">
    <property type="entry name" value="PR_SET DOMAIN 13"/>
    <property type="match status" value="1"/>
</dbReference>
<dbReference type="RefSeq" id="XP_026484068.2">
    <property type="nucleotide sequence ID" value="XM_026628283.2"/>
</dbReference>
<evidence type="ECO:0000256" key="1">
    <source>
        <dbReference type="ARBA" id="ARBA00022723"/>
    </source>
</evidence>
<dbReference type="GO" id="GO:0000981">
    <property type="term" value="F:DNA-binding transcription factor activity, RNA polymerase II-specific"/>
    <property type="evidence" value="ECO:0007669"/>
    <property type="project" value="TreeGrafter"/>
</dbReference>
<dbReference type="OMA" id="HTLKMHE"/>
<feature type="domain" description="C2H2-type" evidence="7">
    <location>
        <begin position="237"/>
        <end position="260"/>
    </location>
</feature>
<dbReference type="InterPro" id="IPR013087">
    <property type="entry name" value="Znf_C2H2_type"/>
</dbReference>
<evidence type="ECO:0000313" key="9">
    <source>
        <dbReference type="RefSeq" id="XP_026484068.2"/>
    </source>
</evidence>
<dbReference type="SUPFAM" id="SSF57667">
    <property type="entry name" value="beta-beta-alpha zinc fingers"/>
    <property type="match status" value="5"/>
</dbReference>
<keyword evidence="5" id="KW-0539">Nucleus</keyword>
<name>A0A8B8HGV9_VANTA</name>
<keyword evidence="4" id="KW-0862">Zinc</keyword>
<dbReference type="Pfam" id="PF00096">
    <property type="entry name" value="zf-C2H2"/>
    <property type="match status" value="3"/>
</dbReference>
<feature type="domain" description="C2H2-type" evidence="7">
    <location>
        <begin position="439"/>
        <end position="466"/>
    </location>
</feature>
<dbReference type="GO" id="GO:0005634">
    <property type="term" value="C:nucleus"/>
    <property type="evidence" value="ECO:0007669"/>
    <property type="project" value="TreeGrafter"/>
</dbReference>
<reference evidence="9" key="1">
    <citation type="submission" date="2025-08" db="UniProtKB">
        <authorList>
            <consortium name="RefSeq"/>
        </authorList>
    </citation>
    <scope>IDENTIFICATION</scope>
    <source>
        <tissue evidence="9">Whole body</tissue>
    </source>
</reference>
<dbReference type="PROSITE" id="PS50157">
    <property type="entry name" value="ZINC_FINGER_C2H2_2"/>
    <property type="match status" value="7"/>
</dbReference>
<dbReference type="GO" id="GO:0008270">
    <property type="term" value="F:zinc ion binding"/>
    <property type="evidence" value="ECO:0007669"/>
    <property type="project" value="UniProtKB-KW"/>
</dbReference>
<evidence type="ECO:0000313" key="8">
    <source>
        <dbReference type="Proteomes" id="UP001652626"/>
    </source>
</evidence>
<dbReference type="InterPro" id="IPR036236">
    <property type="entry name" value="Znf_C2H2_sf"/>
</dbReference>
<feature type="domain" description="C2H2-type" evidence="7">
    <location>
        <begin position="263"/>
        <end position="285"/>
    </location>
</feature>
<keyword evidence="2" id="KW-0677">Repeat</keyword>
<evidence type="ECO:0000256" key="6">
    <source>
        <dbReference type="PROSITE-ProRule" id="PRU00042"/>
    </source>
</evidence>
<feature type="domain" description="C2H2-type" evidence="7">
    <location>
        <begin position="383"/>
        <end position="410"/>
    </location>
</feature>